<feature type="compositionally biased region" description="Low complexity" evidence="1">
    <location>
        <begin position="53"/>
        <end position="72"/>
    </location>
</feature>
<sequence>MAAHTLAGSDEVKPFCFLMKPHKCSRANCAASRPPCPSHTAKKATEERRRQQRPAGSEAAASGAGSRAACRAFFRWPDAGESGGRRQPERPPQVPAPACPPQPARAPPRSELRPPCTSSRPGPRRRSLPASTAPPWPAARDPAVPTQPAEFRGGRHTRRSPANYCLSSTKPRVKRRRSPRRWGGARDVGTCPRELGRSSRGREEPSSCACALNSLPARPRPPYKSDVLSPPFS</sequence>
<dbReference type="AlphaFoldDB" id="Q8CDL1"/>
<reference evidence="2" key="7">
    <citation type="journal article" date="2005" name="Science">
        <title>The Transcriptional Landscape of the Mammalian Genome.</title>
        <authorList>
            <consortium name="The FANTOM Consortium"/>
            <consortium name="Riken Genome Exploration Research Group and Genome Science Group (Genome Network Project Core Group)"/>
        </authorList>
    </citation>
    <scope>NUCLEOTIDE SEQUENCE</scope>
    <source>
        <strain evidence="2">C57BL/6J</strain>
        <tissue evidence="2">Testis</tissue>
    </source>
</reference>
<reference evidence="2" key="2">
    <citation type="journal article" date="2000" name="Genome Res.">
        <title>Normalization and subtraction of cap-trapper-selected cDNAs to prepare full-length cDNA libraries for rapid discovery of new genes.</title>
        <authorList>
            <person name="Carninci P."/>
            <person name="Shibata Y."/>
            <person name="Hayatsu N."/>
            <person name="Sugahara Y."/>
            <person name="Shibata K."/>
            <person name="Itoh M."/>
            <person name="Konno H."/>
            <person name="Okazaki Y."/>
            <person name="Muramatsu M."/>
            <person name="Hayashizaki Y."/>
        </authorList>
    </citation>
    <scope>NUCLEOTIDE SEQUENCE</scope>
    <source>
        <strain evidence="2">C57BL/6J</strain>
        <tissue evidence="2">Testis</tissue>
    </source>
</reference>
<organism evidence="2">
    <name type="scientific">Mus musculus</name>
    <name type="common">Mouse</name>
    <dbReference type="NCBI Taxonomy" id="10090"/>
    <lineage>
        <taxon>Eukaryota</taxon>
        <taxon>Metazoa</taxon>
        <taxon>Chordata</taxon>
        <taxon>Craniata</taxon>
        <taxon>Vertebrata</taxon>
        <taxon>Euteleostomi</taxon>
        <taxon>Mammalia</taxon>
        <taxon>Eutheria</taxon>
        <taxon>Euarchontoglires</taxon>
        <taxon>Glires</taxon>
        <taxon>Rodentia</taxon>
        <taxon>Myomorpha</taxon>
        <taxon>Muroidea</taxon>
        <taxon>Muridae</taxon>
        <taxon>Murinae</taxon>
        <taxon>Mus</taxon>
        <taxon>Mus</taxon>
    </lineage>
</organism>
<feature type="compositionally biased region" description="Basic residues" evidence="1">
    <location>
        <begin position="171"/>
        <end position="180"/>
    </location>
</feature>
<reference evidence="2" key="4">
    <citation type="journal article" date="2001" name="Nature">
        <title>Functional annotation of a full-length mouse cDNA collection.</title>
        <authorList>
            <consortium name="The RIKEN Genome Exploration Research Group Phase II Team and the FANTOM Consortium"/>
        </authorList>
    </citation>
    <scope>NUCLEOTIDE SEQUENCE</scope>
    <source>
        <strain evidence="2">C57BL/6J</strain>
        <tissue evidence="2">Testis</tissue>
    </source>
</reference>
<feature type="compositionally biased region" description="Low complexity" evidence="1">
    <location>
        <begin position="107"/>
        <end position="121"/>
    </location>
</feature>
<proteinExistence type="evidence at transcript level"/>
<protein>
    <submittedName>
        <fullName evidence="2">Uncharacterized protein</fullName>
    </submittedName>
</protein>
<dbReference type="EMBL" id="AK029910">
    <property type="protein sequence ID" value="BAC26671.1"/>
    <property type="molecule type" value="mRNA"/>
</dbReference>
<reference evidence="2" key="6">
    <citation type="journal article" date="2002" name="Nature">
        <title>Analysis of the mouse transcriptome based on functional annotation of 60,770 full-length cDNAs.</title>
        <authorList>
            <consortium name="The FANTOM Consortium and the RIKEN Genome Exploration Research Group Phase I and II Team"/>
        </authorList>
    </citation>
    <scope>NUCLEOTIDE SEQUENCE</scope>
    <source>
        <strain evidence="2">C57BL/6J</strain>
        <tissue evidence="2">Testis</tissue>
    </source>
</reference>
<reference evidence="2" key="5">
    <citation type="submission" date="2001-07" db="EMBL/GenBank/DDBJ databases">
        <authorList>
            <person name="Adachi J."/>
            <person name="Aizawa K."/>
            <person name="Akimura T."/>
            <person name="Arakawa T."/>
            <person name="Bono H."/>
            <person name="Carninci P."/>
            <person name="Fukuda S."/>
            <person name="Furuno M."/>
            <person name="Hanagaki T."/>
            <person name="Hara A."/>
            <person name="Hashizume W."/>
            <person name="Hayashida K."/>
            <person name="Hayatsu N."/>
            <person name="Hiramoto K."/>
            <person name="Hiraoka T."/>
            <person name="Hirozane T."/>
            <person name="Hori F."/>
            <person name="Imotani K."/>
            <person name="Ishii Y."/>
            <person name="Itoh M."/>
            <person name="Kagawa I."/>
            <person name="Kasukawa T."/>
            <person name="Katoh H."/>
            <person name="Kawai J."/>
            <person name="Kojima Y."/>
            <person name="Kondo S."/>
            <person name="Konno H."/>
            <person name="Kouda M."/>
            <person name="Koya S."/>
            <person name="Kurihara C."/>
            <person name="Matsuyama T."/>
            <person name="Miyazaki A."/>
            <person name="Murata M."/>
            <person name="Nakamura M."/>
            <person name="Nishi K."/>
            <person name="Nomura K."/>
            <person name="Numazaki R."/>
            <person name="Ohno M."/>
            <person name="Ohsato N."/>
            <person name="Okazaki Y."/>
            <person name="Saito R."/>
            <person name="Saitoh H."/>
            <person name="Sakai C."/>
            <person name="Sakai K."/>
            <person name="Sakazume N."/>
            <person name="Sano H."/>
            <person name="Sasaki D."/>
            <person name="Shibata K."/>
            <person name="Shinagawa A."/>
            <person name="Shiraki T."/>
            <person name="Sogabe Y."/>
            <person name="Tagami M."/>
            <person name="Tagawa A."/>
            <person name="Takahashi F."/>
            <person name="Takaku-Akahira S."/>
            <person name="Takeda Y."/>
            <person name="Tanaka T."/>
            <person name="Tomaru A."/>
            <person name="Toya T."/>
            <person name="Yasunishi A."/>
            <person name="Muramatsu M."/>
            <person name="Hayashizaki Y."/>
        </authorList>
    </citation>
    <scope>NUCLEOTIDE SEQUENCE</scope>
    <source>
        <strain evidence="2">C57BL/6J</strain>
        <tissue evidence="2">Testis</tissue>
    </source>
</reference>
<reference evidence="2" key="8">
    <citation type="journal article" date="2005" name="Science">
        <title>Antisense Transcription in the Mammalian Transcriptome.</title>
        <authorList>
            <consortium name="RIKEN Genome Exploration Research Group and Genome Science Group (Genome Network Project Core Group) and the FANTOM Consortium"/>
        </authorList>
    </citation>
    <scope>NUCLEOTIDE SEQUENCE</scope>
    <source>
        <strain evidence="2">C57BL/6J</strain>
        <tissue evidence="2">Testis</tissue>
    </source>
</reference>
<name>Q8CDL1_MOUSE</name>
<feature type="compositionally biased region" description="Basic and acidic residues" evidence="1">
    <location>
        <begin position="194"/>
        <end position="205"/>
    </location>
</feature>
<evidence type="ECO:0000256" key="1">
    <source>
        <dbReference type="SAM" id="MobiDB-lite"/>
    </source>
</evidence>
<reference evidence="2" key="1">
    <citation type="journal article" date="1999" name="Methods Enzymol.">
        <title>High-efficiency full-length cDNA cloning.</title>
        <authorList>
            <person name="Carninci P."/>
            <person name="Hayashizaki Y."/>
        </authorList>
    </citation>
    <scope>NUCLEOTIDE SEQUENCE</scope>
    <source>
        <strain evidence="2">C57BL/6J</strain>
        <tissue evidence="2">Testis</tissue>
    </source>
</reference>
<reference evidence="2" key="3">
    <citation type="journal article" date="2000" name="Genome Res.">
        <title>RIKEN integrated sequence analysis (RISA) system--384-format sequencing pipeline with 384 multicapillary sequencer.</title>
        <authorList>
            <person name="Shibata K."/>
            <person name="Itoh M."/>
            <person name="Aizawa K."/>
            <person name="Nagaoka S."/>
            <person name="Sasaki N."/>
            <person name="Carninci P."/>
            <person name="Konno H."/>
            <person name="Akiyama J."/>
            <person name="Nishi K."/>
            <person name="Kitsunai T."/>
            <person name="Tashiro H."/>
            <person name="Itoh M."/>
            <person name="Sumi N."/>
            <person name="Ishii Y."/>
            <person name="Nakamura S."/>
            <person name="Hazama M."/>
            <person name="Nishine T."/>
            <person name="Harada A."/>
            <person name="Yamamoto R."/>
            <person name="Matsumoto H."/>
            <person name="Sakaguchi S."/>
            <person name="Ikegami T."/>
            <person name="Kashiwagi K."/>
            <person name="Fujiwake S."/>
            <person name="Inoue K."/>
            <person name="Togawa Y."/>
            <person name="Izawa M."/>
            <person name="Ohara E."/>
            <person name="Watahiki M."/>
            <person name="Yoneda Y."/>
            <person name="Ishikawa T."/>
            <person name="Ozawa K."/>
            <person name="Tanaka T."/>
            <person name="Matsuura S."/>
            <person name="Kawai J."/>
            <person name="Okazaki Y."/>
            <person name="Muramatsu M."/>
            <person name="Inoue Y."/>
            <person name="Kira A."/>
            <person name="Hayashizaki Y."/>
        </authorList>
    </citation>
    <scope>NUCLEOTIDE SEQUENCE</scope>
    <source>
        <strain evidence="2">C57BL/6J</strain>
        <tissue evidence="2">Testis</tissue>
    </source>
</reference>
<accession>Q8CDL1</accession>
<feature type="compositionally biased region" description="Pro residues" evidence="1">
    <location>
        <begin position="90"/>
        <end position="106"/>
    </location>
</feature>
<feature type="region of interest" description="Disordered" evidence="1">
    <location>
        <begin position="27"/>
        <end position="233"/>
    </location>
</feature>
<evidence type="ECO:0000313" key="2">
    <source>
        <dbReference type="EMBL" id="BAC26671.1"/>
    </source>
</evidence>